<evidence type="ECO:0000256" key="2">
    <source>
        <dbReference type="ARBA" id="ARBA00022517"/>
    </source>
</evidence>
<proteinExistence type="inferred from homology"/>
<keyword evidence="2 5" id="KW-0690">Ribosome biogenesis</keyword>
<dbReference type="PANTHER" id="PTHR33317:SF4">
    <property type="entry name" value="POLYNUCLEOTIDYL TRANSFERASE, RIBONUCLEASE H-LIKE SUPERFAMILY PROTEIN"/>
    <property type="match status" value="1"/>
</dbReference>
<dbReference type="SUPFAM" id="SSF53098">
    <property type="entry name" value="Ribonuclease H-like"/>
    <property type="match status" value="1"/>
</dbReference>
<comment type="function">
    <text evidence="5">Could be a nuclease involved in processing of the 5'-end of pre-16S rRNA.</text>
</comment>
<sequence>MALDVGFKRIGVALSDPLRLTAYPYKIIHRKSNRETFEELLRIIDEKDVDTILVGVPLSLEGRDTKIGEKIKKFATKFQQFLKESGRQVSFVFVDESYSTLEATNLCRELGKKREEVDDIAAAIFLRDWLAFKGSP</sequence>
<dbReference type="SMART" id="SM00732">
    <property type="entry name" value="YqgFc"/>
    <property type="match status" value="1"/>
</dbReference>
<keyword evidence="8" id="KW-1185">Reference proteome</keyword>
<dbReference type="EC" id="3.1.-.-" evidence="5"/>
<gene>
    <name evidence="7" type="ORF">CLV27_1173</name>
</gene>
<evidence type="ECO:0000256" key="5">
    <source>
        <dbReference type="HAMAP-Rule" id="MF_00651"/>
    </source>
</evidence>
<organism evidence="7 8">
    <name type="scientific">Phorcysia thermohydrogeniphila</name>
    <dbReference type="NCBI Taxonomy" id="936138"/>
    <lineage>
        <taxon>Bacteria</taxon>
        <taxon>Pseudomonadati</taxon>
        <taxon>Aquificota</taxon>
        <taxon>Aquificia</taxon>
        <taxon>Desulfurobacteriales</taxon>
        <taxon>Desulfurobacteriaceae</taxon>
        <taxon>Phorcysia</taxon>
    </lineage>
</organism>
<dbReference type="GO" id="GO:0005829">
    <property type="term" value="C:cytosol"/>
    <property type="evidence" value="ECO:0007669"/>
    <property type="project" value="TreeGrafter"/>
</dbReference>
<evidence type="ECO:0000313" key="8">
    <source>
        <dbReference type="Proteomes" id="UP000295777"/>
    </source>
</evidence>
<keyword evidence="4 5" id="KW-0378">Hydrolase</keyword>
<keyword evidence="3 5" id="KW-0540">Nuclease</keyword>
<comment type="similarity">
    <text evidence="5">Belongs to the YqgF HJR family.</text>
</comment>
<dbReference type="Pfam" id="PF03652">
    <property type="entry name" value="RuvX"/>
    <property type="match status" value="1"/>
</dbReference>
<dbReference type="HAMAP" id="MF_00651">
    <property type="entry name" value="Nuclease_YqgF"/>
    <property type="match status" value="1"/>
</dbReference>
<comment type="subcellular location">
    <subcellularLocation>
        <location evidence="5">Cytoplasm</location>
    </subcellularLocation>
</comment>
<dbReference type="GO" id="GO:0004518">
    <property type="term" value="F:nuclease activity"/>
    <property type="evidence" value="ECO:0007669"/>
    <property type="project" value="UniProtKB-KW"/>
</dbReference>
<dbReference type="OrthoDB" id="9796140at2"/>
<dbReference type="CDD" id="cd16964">
    <property type="entry name" value="YqgF"/>
    <property type="match status" value="1"/>
</dbReference>
<protein>
    <recommendedName>
        <fullName evidence="5">Putative pre-16S rRNA nuclease</fullName>
        <ecNumber evidence="5">3.1.-.-</ecNumber>
    </recommendedName>
</protein>
<dbReference type="InterPro" id="IPR012337">
    <property type="entry name" value="RNaseH-like_sf"/>
</dbReference>
<dbReference type="Gene3D" id="3.30.420.140">
    <property type="entry name" value="YqgF/RNase H-like domain"/>
    <property type="match status" value="1"/>
</dbReference>
<evidence type="ECO:0000256" key="1">
    <source>
        <dbReference type="ARBA" id="ARBA00022490"/>
    </source>
</evidence>
<evidence type="ECO:0000259" key="6">
    <source>
        <dbReference type="SMART" id="SM00732"/>
    </source>
</evidence>
<dbReference type="InterPro" id="IPR005227">
    <property type="entry name" value="YqgF"/>
</dbReference>
<dbReference type="InterPro" id="IPR006641">
    <property type="entry name" value="YqgF/RNaseH-like_dom"/>
</dbReference>
<feature type="domain" description="YqgF/RNase H-like" evidence="6">
    <location>
        <begin position="1"/>
        <end position="103"/>
    </location>
</feature>
<keyword evidence="1 5" id="KW-0963">Cytoplasm</keyword>
<evidence type="ECO:0000256" key="3">
    <source>
        <dbReference type="ARBA" id="ARBA00022722"/>
    </source>
</evidence>
<dbReference type="PANTHER" id="PTHR33317">
    <property type="entry name" value="POLYNUCLEOTIDYL TRANSFERASE, RIBONUCLEASE H-LIKE SUPERFAMILY PROTEIN"/>
    <property type="match status" value="1"/>
</dbReference>
<dbReference type="GO" id="GO:0016788">
    <property type="term" value="F:hydrolase activity, acting on ester bonds"/>
    <property type="evidence" value="ECO:0007669"/>
    <property type="project" value="UniProtKB-UniRule"/>
</dbReference>
<accession>A0A4R1GB33</accession>
<dbReference type="Proteomes" id="UP000295777">
    <property type="component" value="Unassembled WGS sequence"/>
</dbReference>
<evidence type="ECO:0000256" key="4">
    <source>
        <dbReference type="ARBA" id="ARBA00022801"/>
    </source>
</evidence>
<reference evidence="7 8" key="1">
    <citation type="submission" date="2019-03" db="EMBL/GenBank/DDBJ databases">
        <title>Genomic Encyclopedia of Archaeal and Bacterial Type Strains, Phase II (KMG-II): from individual species to whole genera.</title>
        <authorList>
            <person name="Goeker M."/>
        </authorList>
    </citation>
    <scope>NUCLEOTIDE SEQUENCE [LARGE SCALE GENOMIC DNA]</scope>
    <source>
        <strain evidence="7 8">DSM 24425</strain>
    </source>
</reference>
<dbReference type="NCBIfam" id="TIGR00250">
    <property type="entry name" value="RNAse_H_YqgF"/>
    <property type="match status" value="1"/>
</dbReference>
<comment type="caution">
    <text evidence="7">The sequence shown here is derived from an EMBL/GenBank/DDBJ whole genome shotgun (WGS) entry which is preliminary data.</text>
</comment>
<dbReference type="InterPro" id="IPR037027">
    <property type="entry name" value="YqgF/RNaseH-like_dom_sf"/>
</dbReference>
<name>A0A4R1GB33_9BACT</name>
<evidence type="ECO:0000313" key="7">
    <source>
        <dbReference type="EMBL" id="TCK03860.1"/>
    </source>
</evidence>
<dbReference type="AlphaFoldDB" id="A0A4R1GB33"/>
<dbReference type="GO" id="GO:0000967">
    <property type="term" value="P:rRNA 5'-end processing"/>
    <property type="evidence" value="ECO:0007669"/>
    <property type="project" value="UniProtKB-UniRule"/>
</dbReference>
<dbReference type="EMBL" id="SMFV01000004">
    <property type="protein sequence ID" value="TCK03860.1"/>
    <property type="molecule type" value="Genomic_DNA"/>
</dbReference>